<evidence type="ECO:0000256" key="3">
    <source>
        <dbReference type="ARBA" id="ARBA00022723"/>
    </source>
</evidence>
<evidence type="ECO:0000256" key="8">
    <source>
        <dbReference type="ARBA" id="ARBA00023163"/>
    </source>
</evidence>
<dbReference type="AlphaFoldDB" id="A0A9Q0C5I3"/>
<evidence type="ECO:0000256" key="1">
    <source>
        <dbReference type="ARBA" id="ARBA00004123"/>
    </source>
</evidence>
<evidence type="ECO:0000259" key="12">
    <source>
        <dbReference type="PROSITE" id="PS50808"/>
    </source>
</evidence>
<dbReference type="OrthoDB" id="1935496at2759"/>
<evidence type="ECO:0000256" key="7">
    <source>
        <dbReference type="ARBA" id="ARBA00023125"/>
    </source>
</evidence>
<dbReference type="InterPro" id="IPR012337">
    <property type="entry name" value="RNaseH-like_sf"/>
</dbReference>
<keyword evidence="9" id="KW-0539">Nucleus</keyword>
<evidence type="ECO:0000256" key="9">
    <source>
        <dbReference type="ARBA" id="ARBA00023242"/>
    </source>
</evidence>
<keyword evidence="6" id="KW-0805">Transcription regulation</keyword>
<dbReference type="SMART" id="SM00614">
    <property type="entry name" value="ZnF_BED"/>
    <property type="match status" value="1"/>
</dbReference>
<evidence type="ECO:0000313" key="13">
    <source>
        <dbReference type="EMBL" id="KAJ1687663.1"/>
    </source>
</evidence>
<comment type="subunit">
    <text evidence="2">Homodimer.</text>
</comment>
<gene>
    <name evidence="13" type="ORF">LUZ63_019053</name>
</gene>
<dbReference type="InterPro" id="IPR052035">
    <property type="entry name" value="ZnF_BED_domain_contain"/>
</dbReference>
<comment type="subcellular location">
    <subcellularLocation>
        <location evidence="1">Nucleus</location>
    </subcellularLocation>
</comment>
<dbReference type="InterPro" id="IPR025525">
    <property type="entry name" value="hAT-like_transposase_RNase-H"/>
</dbReference>
<dbReference type="GO" id="GO:0003677">
    <property type="term" value="F:DNA binding"/>
    <property type="evidence" value="ECO:0007669"/>
    <property type="project" value="UniProtKB-KW"/>
</dbReference>
<dbReference type="SUPFAM" id="SSF53098">
    <property type="entry name" value="Ribonuclease H-like"/>
    <property type="match status" value="1"/>
</dbReference>
<dbReference type="GO" id="GO:0005634">
    <property type="term" value="C:nucleus"/>
    <property type="evidence" value="ECO:0007669"/>
    <property type="project" value="UniProtKB-SubCell"/>
</dbReference>
<keyword evidence="14" id="KW-1185">Reference proteome</keyword>
<evidence type="ECO:0000256" key="2">
    <source>
        <dbReference type="ARBA" id="ARBA00011738"/>
    </source>
</evidence>
<evidence type="ECO:0000256" key="6">
    <source>
        <dbReference type="ARBA" id="ARBA00023015"/>
    </source>
</evidence>
<keyword evidence="5" id="KW-0862">Zinc</keyword>
<evidence type="ECO:0000256" key="4">
    <source>
        <dbReference type="ARBA" id="ARBA00022771"/>
    </source>
</evidence>
<evidence type="ECO:0000256" key="11">
    <source>
        <dbReference type="SAM" id="MobiDB-lite"/>
    </source>
</evidence>
<dbReference type="Pfam" id="PF14372">
    <property type="entry name" value="hAT-like_RNase-H"/>
    <property type="match status" value="1"/>
</dbReference>
<reference evidence="13" key="1">
    <citation type="journal article" date="2022" name="Cell">
        <title>Repeat-based holocentromeres influence genome architecture and karyotype evolution.</title>
        <authorList>
            <person name="Hofstatter P.G."/>
            <person name="Thangavel G."/>
            <person name="Lux T."/>
            <person name="Neumann P."/>
            <person name="Vondrak T."/>
            <person name="Novak P."/>
            <person name="Zhang M."/>
            <person name="Costa L."/>
            <person name="Castellani M."/>
            <person name="Scott A."/>
            <person name="Toegelov H."/>
            <person name="Fuchs J."/>
            <person name="Mata-Sucre Y."/>
            <person name="Dias Y."/>
            <person name="Vanzela A.L.L."/>
            <person name="Huettel B."/>
            <person name="Almeida C.C.S."/>
            <person name="Simkova H."/>
            <person name="Souza G."/>
            <person name="Pedrosa-Harand A."/>
            <person name="Macas J."/>
            <person name="Mayer K.F.X."/>
            <person name="Houben A."/>
            <person name="Marques A."/>
        </authorList>
    </citation>
    <scope>NUCLEOTIDE SEQUENCE</scope>
    <source>
        <strain evidence="13">RhyBre1mFocal</strain>
    </source>
</reference>
<feature type="domain" description="BED-type" evidence="12">
    <location>
        <begin position="58"/>
        <end position="115"/>
    </location>
</feature>
<proteinExistence type="predicted"/>
<dbReference type="Proteomes" id="UP001151287">
    <property type="component" value="Unassembled WGS sequence"/>
</dbReference>
<dbReference type="GO" id="GO:0008270">
    <property type="term" value="F:zinc ion binding"/>
    <property type="evidence" value="ECO:0007669"/>
    <property type="project" value="UniProtKB-KW"/>
</dbReference>
<dbReference type="GO" id="GO:0046983">
    <property type="term" value="F:protein dimerization activity"/>
    <property type="evidence" value="ECO:0007669"/>
    <property type="project" value="InterPro"/>
</dbReference>
<dbReference type="PANTHER" id="PTHR46481">
    <property type="entry name" value="ZINC FINGER BED DOMAIN-CONTAINING PROTEIN 4"/>
    <property type="match status" value="1"/>
</dbReference>
<dbReference type="InterPro" id="IPR003656">
    <property type="entry name" value="Znf_BED"/>
</dbReference>
<dbReference type="Pfam" id="PF05699">
    <property type="entry name" value="Dimer_Tnp_hAT"/>
    <property type="match status" value="1"/>
</dbReference>
<dbReference type="InterPro" id="IPR008906">
    <property type="entry name" value="HATC_C_dom"/>
</dbReference>
<keyword evidence="3" id="KW-0479">Metal-binding</keyword>
<comment type="caution">
    <text evidence="13">The sequence shown here is derived from an EMBL/GenBank/DDBJ whole genome shotgun (WGS) entry which is preliminary data.</text>
</comment>
<protein>
    <recommendedName>
        <fullName evidence="12">BED-type domain-containing protein</fullName>
    </recommendedName>
</protein>
<sequence length="468" mass="52773">MGLHPDYTPEQIERIEIDAQNADNVGNADTQDPVDATATAAPQGQDVGNQMKRKLKEVMTADVWQHFIRGPTQDDGSYDATCKYCGSIYPMGNQRGTGSLRHHYTRGCKKRPNRNSRDKLQRVLQTTNVAGDNKVVVWAFDQATCRRYFAIMVIVHEAFSLVLDNAFSNDACIGELLNGPLQDALPADGSVFHQRCGCHILNLIVQDRLSVLSDEIQRVRETMKYIRHSQARMERFTLAASQAKVPFKKPAWDVPTRRNSTYLMLELALQLRPAIARKMFDKWKKYWTSGNILLAIACVLDPRCKLAVVEYYFKLIYPSNYQWYMTNLNACINTMFKEYLETYSISLQSQADSSSNTQRSQACGASSSATVSDIRAGLKSFIAEKRTIEPVKSELEQYLTEPLDDTALEVEFDILAWWKLKAPKYPVLSRLTRDILAVPASTVASKSTFSTSGRTLSTVRSSLNDESI</sequence>
<evidence type="ECO:0000256" key="10">
    <source>
        <dbReference type="PROSITE-ProRule" id="PRU00027"/>
    </source>
</evidence>
<evidence type="ECO:0000313" key="14">
    <source>
        <dbReference type="Proteomes" id="UP001151287"/>
    </source>
</evidence>
<keyword evidence="7" id="KW-0238">DNA-binding</keyword>
<dbReference type="Pfam" id="PF02892">
    <property type="entry name" value="zf-BED"/>
    <property type="match status" value="1"/>
</dbReference>
<dbReference type="EMBL" id="JAMQYH010000005">
    <property type="protein sequence ID" value="KAJ1687663.1"/>
    <property type="molecule type" value="Genomic_DNA"/>
</dbReference>
<name>A0A9Q0C5I3_9POAL</name>
<keyword evidence="4 10" id="KW-0863">Zinc-finger</keyword>
<accession>A0A9Q0C5I3</accession>
<keyword evidence="8" id="KW-0804">Transcription</keyword>
<dbReference type="PROSITE" id="PS50808">
    <property type="entry name" value="ZF_BED"/>
    <property type="match status" value="1"/>
</dbReference>
<evidence type="ECO:0000256" key="5">
    <source>
        <dbReference type="ARBA" id="ARBA00022833"/>
    </source>
</evidence>
<organism evidence="13 14">
    <name type="scientific">Rhynchospora breviuscula</name>
    <dbReference type="NCBI Taxonomy" id="2022672"/>
    <lineage>
        <taxon>Eukaryota</taxon>
        <taxon>Viridiplantae</taxon>
        <taxon>Streptophyta</taxon>
        <taxon>Embryophyta</taxon>
        <taxon>Tracheophyta</taxon>
        <taxon>Spermatophyta</taxon>
        <taxon>Magnoliopsida</taxon>
        <taxon>Liliopsida</taxon>
        <taxon>Poales</taxon>
        <taxon>Cyperaceae</taxon>
        <taxon>Cyperoideae</taxon>
        <taxon>Rhynchosporeae</taxon>
        <taxon>Rhynchospora</taxon>
    </lineage>
</organism>
<dbReference type="PANTHER" id="PTHR46481:SF10">
    <property type="entry name" value="ZINC FINGER BED DOMAIN-CONTAINING PROTEIN 39"/>
    <property type="match status" value="1"/>
</dbReference>
<feature type="region of interest" description="Disordered" evidence="11">
    <location>
        <begin position="24"/>
        <end position="43"/>
    </location>
</feature>